<evidence type="ECO:0008006" key="5">
    <source>
        <dbReference type="Google" id="ProtNLM"/>
    </source>
</evidence>
<sequence>MRRAAVVAIAASVALLTAPAQAAPTLDDAAWESVRTPQIAELSVTEISAPRRGEDLHVTLEIVNTSDTTMTDLQVTTRRGDRVSTVDAGRSELATGQFPYFAATAAPADLEPGERTTVELRVPTGLNDQGTLALDEDGVYPLMFALTGFQDGAAHALADDRLLLPVGDSKAKDSLTVLYPLTATVDIVPGETGGESLILQSEQLAGQLGPEGRLTRLVDTYLDHNQPGCVVLDPALVDVASRMADGYTVASNRPSIVKKPQRLRDSWGSTNDTAGVEGTGSAAAQAFLDKLKKLDCISTMPWANADQNAAAKTRNAWLLHEAVARGNETIEDTLGITPTTILVPGNGYVTSDFTTNAPYADLGTPTVLVADNTTVTGSEHYATYNASLASLLAATGSRPETTAYSNPALRYDFAADAPASRALSAAAGIRLARTEHAAPEADKDAPLVAKLPNQLDPAAAAAVLDELAQGAAEGGIGKLGAAETNNQPGSPYADPAALSGPEILLAEQQARYADELMLIMVNDPNIALTRYGFTLPLRRDLLMALSLNDRQTASGYQDAIVRSTRRFEANSEQLQELRASVSLIPPGNVYTRSSQSSPLLIVAENSLPLPVEAHIKYEGPKSASLNTPETLRVPAKGSITVSMTADLPTDRRTDLRLWLATPDGATISQPVTIAVQTRGGMLSVYGLGGLVALLALGALAVRLRRASHKKK</sequence>
<gene>
    <name evidence="3" type="ORF">EJK80_04860</name>
</gene>
<name>A0A540R804_9CORY</name>
<evidence type="ECO:0000256" key="1">
    <source>
        <dbReference type="SAM" id="Phobius"/>
    </source>
</evidence>
<dbReference type="STRING" id="1686286.GCA_900092335_00783"/>
<comment type="caution">
    <text evidence="3">The sequence shown here is derived from an EMBL/GenBank/DDBJ whole genome shotgun (WGS) entry which is preliminary data.</text>
</comment>
<feature type="chain" id="PRO_5022224197" description="Secreted protein" evidence="2">
    <location>
        <begin position="23"/>
        <end position="711"/>
    </location>
</feature>
<dbReference type="EMBL" id="VHIR01000005">
    <property type="protein sequence ID" value="TQE43869.1"/>
    <property type="molecule type" value="Genomic_DNA"/>
</dbReference>
<reference evidence="3 4" key="1">
    <citation type="submission" date="2019-06" db="EMBL/GenBank/DDBJ databases">
        <title>Draft genome of C. phoceense Strain 272.</title>
        <authorList>
            <person name="Pacheco L.G.C."/>
            <person name="Barberis C.M."/>
            <person name="Almuzara M.N."/>
            <person name="Traglia G.M."/>
            <person name="Santos C.S."/>
            <person name="Rocha D.J.P.G."/>
            <person name="Aguiar E.R.G.R."/>
            <person name="Vay C.A."/>
        </authorList>
    </citation>
    <scope>NUCLEOTIDE SEQUENCE [LARGE SCALE GENOMIC DNA]</scope>
    <source>
        <strain evidence="3 4">272</strain>
    </source>
</reference>
<dbReference type="RefSeq" id="WP_141628737.1">
    <property type="nucleotide sequence ID" value="NZ_VHIR01000005.1"/>
</dbReference>
<dbReference type="Pfam" id="PF19516">
    <property type="entry name" value="DUF6049"/>
    <property type="match status" value="1"/>
</dbReference>
<evidence type="ECO:0000313" key="3">
    <source>
        <dbReference type="EMBL" id="TQE43869.1"/>
    </source>
</evidence>
<keyword evidence="2" id="KW-0732">Signal</keyword>
<dbReference type="InterPro" id="IPR046112">
    <property type="entry name" value="DUF6049"/>
</dbReference>
<dbReference type="Proteomes" id="UP000318080">
    <property type="component" value="Unassembled WGS sequence"/>
</dbReference>
<keyword evidence="1" id="KW-0812">Transmembrane</keyword>
<keyword evidence="1" id="KW-1133">Transmembrane helix</keyword>
<evidence type="ECO:0000256" key="2">
    <source>
        <dbReference type="SAM" id="SignalP"/>
    </source>
</evidence>
<feature type="transmembrane region" description="Helical" evidence="1">
    <location>
        <begin position="682"/>
        <end position="701"/>
    </location>
</feature>
<keyword evidence="1" id="KW-0472">Membrane</keyword>
<keyword evidence="4" id="KW-1185">Reference proteome</keyword>
<organism evidence="3 4">
    <name type="scientific">Corynebacterium phoceense</name>
    <dbReference type="NCBI Taxonomy" id="1686286"/>
    <lineage>
        <taxon>Bacteria</taxon>
        <taxon>Bacillati</taxon>
        <taxon>Actinomycetota</taxon>
        <taxon>Actinomycetes</taxon>
        <taxon>Mycobacteriales</taxon>
        <taxon>Corynebacteriaceae</taxon>
        <taxon>Corynebacterium</taxon>
    </lineage>
</organism>
<proteinExistence type="predicted"/>
<evidence type="ECO:0000313" key="4">
    <source>
        <dbReference type="Proteomes" id="UP000318080"/>
    </source>
</evidence>
<protein>
    <recommendedName>
        <fullName evidence="5">Secreted protein</fullName>
    </recommendedName>
</protein>
<dbReference type="AlphaFoldDB" id="A0A540R804"/>
<accession>A0A540R804</accession>
<feature type="signal peptide" evidence="2">
    <location>
        <begin position="1"/>
        <end position="22"/>
    </location>
</feature>